<dbReference type="AlphaFoldDB" id="A0A6C0CC65"/>
<protein>
    <submittedName>
        <fullName evidence="1">Uncharacterized protein</fullName>
    </submittedName>
</protein>
<organism evidence="1">
    <name type="scientific">viral metagenome</name>
    <dbReference type="NCBI Taxonomy" id="1070528"/>
    <lineage>
        <taxon>unclassified sequences</taxon>
        <taxon>metagenomes</taxon>
        <taxon>organismal metagenomes</taxon>
    </lineage>
</organism>
<proteinExistence type="predicted"/>
<accession>A0A6C0CC65</accession>
<evidence type="ECO:0000313" key="1">
    <source>
        <dbReference type="EMBL" id="QHT01933.1"/>
    </source>
</evidence>
<sequence length="57" mass="6568">MGNFCSFLKKKINNEPINTNNNSPFLKDMDDVKNNDAKIDIYLDEDDNKDLPAYSQV</sequence>
<name>A0A6C0CC65_9ZZZZ</name>
<reference evidence="1" key="1">
    <citation type="journal article" date="2020" name="Nature">
        <title>Giant virus diversity and host interactions through global metagenomics.</title>
        <authorList>
            <person name="Schulz F."/>
            <person name="Roux S."/>
            <person name="Paez-Espino D."/>
            <person name="Jungbluth S."/>
            <person name="Walsh D.A."/>
            <person name="Denef V.J."/>
            <person name="McMahon K.D."/>
            <person name="Konstantinidis K.T."/>
            <person name="Eloe-Fadrosh E.A."/>
            <person name="Kyrpides N.C."/>
            <person name="Woyke T."/>
        </authorList>
    </citation>
    <scope>NUCLEOTIDE SEQUENCE</scope>
    <source>
        <strain evidence="1">GVMAG-M-3300020523-10</strain>
    </source>
</reference>
<dbReference type="EMBL" id="MN739383">
    <property type="protein sequence ID" value="QHT01933.1"/>
    <property type="molecule type" value="Genomic_DNA"/>
</dbReference>